<sequence>MGTKAENDDSAVAETLDAVTQRFNASAPAHQISMNDADEIYKQQSVSIVTDLINN</sequence>
<organism evidence="1">
    <name type="scientific">Phytophthora nicotianae</name>
    <name type="common">Potato buckeye rot agent</name>
    <name type="synonym">Phytophthora parasitica</name>
    <dbReference type="NCBI Taxonomy" id="4792"/>
    <lineage>
        <taxon>Eukaryota</taxon>
        <taxon>Sar</taxon>
        <taxon>Stramenopiles</taxon>
        <taxon>Oomycota</taxon>
        <taxon>Peronosporomycetes</taxon>
        <taxon>Peronosporales</taxon>
        <taxon>Peronosporaceae</taxon>
        <taxon>Phytophthora</taxon>
    </lineage>
</organism>
<dbReference type="AlphaFoldDB" id="W2L644"/>
<protein>
    <submittedName>
        <fullName evidence="1">Uncharacterized protein</fullName>
    </submittedName>
</protein>
<dbReference type="Proteomes" id="UP000054423">
    <property type="component" value="Unassembled WGS sequence"/>
</dbReference>
<proteinExistence type="predicted"/>
<evidence type="ECO:0000313" key="1">
    <source>
        <dbReference type="EMBL" id="ETL92908.1"/>
    </source>
</evidence>
<dbReference type="EMBL" id="KI679754">
    <property type="protein sequence ID" value="ETL92908.1"/>
    <property type="molecule type" value="Genomic_DNA"/>
</dbReference>
<accession>W2L644</accession>
<reference evidence="1" key="1">
    <citation type="submission" date="2013-11" db="EMBL/GenBank/DDBJ databases">
        <title>The Genome Sequence of Phytophthora parasitica CHvinca01.</title>
        <authorList>
            <consortium name="The Broad Institute Genomics Platform"/>
            <person name="Russ C."/>
            <person name="Tyler B."/>
            <person name="Panabieres F."/>
            <person name="Shan W."/>
            <person name="Tripathy S."/>
            <person name="Grunwald N."/>
            <person name="Machado M."/>
            <person name="Johnson C.S."/>
            <person name="Arredondo F."/>
            <person name="Hong C."/>
            <person name="Coffey M."/>
            <person name="Young S.K."/>
            <person name="Zeng Q."/>
            <person name="Gargeya S."/>
            <person name="Fitzgerald M."/>
            <person name="Abouelleil A."/>
            <person name="Alvarado L."/>
            <person name="Chapman S.B."/>
            <person name="Gainer-Dewar J."/>
            <person name="Goldberg J."/>
            <person name="Griggs A."/>
            <person name="Gujja S."/>
            <person name="Hansen M."/>
            <person name="Howarth C."/>
            <person name="Imamovic A."/>
            <person name="Ireland A."/>
            <person name="Larimer J."/>
            <person name="McCowan C."/>
            <person name="Murphy C."/>
            <person name="Pearson M."/>
            <person name="Poon T.W."/>
            <person name="Priest M."/>
            <person name="Roberts A."/>
            <person name="Saif S."/>
            <person name="Shea T."/>
            <person name="Sykes S."/>
            <person name="Wortman J."/>
            <person name="Nusbaum C."/>
            <person name="Birren B."/>
        </authorList>
    </citation>
    <scope>NUCLEOTIDE SEQUENCE [LARGE SCALE GENOMIC DNA]</scope>
    <source>
        <strain evidence="1">CHvinca01</strain>
    </source>
</reference>
<name>W2L644_PHYNI</name>
<gene>
    <name evidence="1" type="ORF">L917_08845</name>
</gene>